<dbReference type="EC" id="1.1.99.2" evidence="7"/>
<evidence type="ECO:0000256" key="4">
    <source>
        <dbReference type="ARBA" id="ARBA00023002"/>
    </source>
</evidence>
<dbReference type="Proteomes" id="UP000545435">
    <property type="component" value="Unassembled WGS sequence"/>
</dbReference>
<evidence type="ECO:0000313" key="11">
    <source>
        <dbReference type="Proteomes" id="UP000545435"/>
    </source>
</evidence>
<keyword evidence="3" id="KW-0274">FAD</keyword>
<proteinExistence type="inferred from homology"/>
<dbReference type="EMBL" id="VXAI01000109">
    <property type="protein sequence ID" value="NXJ65189.1"/>
    <property type="molecule type" value="Genomic_DNA"/>
</dbReference>
<sequence length="418" mass="45983">STFDVAVVGAGIVGLASARELVRRHPSLALAVLEKEQELAHHQSGRNSGVIHSGIYYQPGSLKAKLCVQGAALCYQYCDQKGIPYRQCGKLIVAVEQDEIPRLKALYERGLQNNVPGLKLIGPKEIQAKEPFCRGLMALDSPYTGIVNYKQVAQSYAEDFQEAGGTILTDFEVTNMEMAKESSSESEDGKAHFFFALLFAAGEEISCRHIVTCAGLYSDRLSEISGCSPEPRIVPFRGDYLVLKPEKCYMVKGNIYPVPNPRFPFLGFHFTPRMDGSIWLGPNAVLAFKREGYRLFDFSTREFLDAVTYSGLWKLVLSNLSYGLSEVYRACSLSAQVKQLQKFIPEVTVNDVLRGPSGVRAQALDSDGNLVDDFVFDGGSGDIGSRILHVRNAPSPAATSSLAIAKMIADEVKRRFEL</sequence>
<evidence type="ECO:0000256" key="3">
    <source>
        <dbReference type="ARBA" id="ARBA00022827"/>
    </source>
</evidence>
<organism evidence="10 11">
    <name type="scientific">Rostratula benghalensis</name>
    <name type="common">greater painted-snipe</name>
    <dbReference type="NCBI Taxonomy" id="118793"/>
    <lineage>
        <taxon>Eukaryota</taxon>
        <taxon>Metazoa</taxon>
        <taxon>Chordata</taxon>
        <taxon>Craniata</taxon>
        <taxon>Vertebrata</taxon>
        <taxon>Euteleostomi</taxon>
        <taxon>Archelosauria</taxon>
        <taxon>Archosauria</taxon>
        <taxon>Dinosauria</taxon>
        <taxon>Saurischia</taxon>
        <taxon>Theropoda</taxon>
        <taxon>Coelurosauria</taxon>
        <taxon>Aves</taxon>
        <taxon>Neognathae</taxon>
        <taxon>Neoaves</taxon>
        <taxon>Charadriiformes</taxon>
        <taxon>Rostratulidae</taxon>
        <taxon>Rostratula</taxon>
    </lineage>
</organism>
<comment type="similarity">
    <text evidence="6">Belongs to the L2HGDH family.</text>
</comment>
<dbReference type="AlphaFoldDB" id="A0A7L0D7A9"/>
<comment type="caution">
    <text evidence="10">The sequence shown here is derived from an EMBL/GenBank/DDBJ whole genome shotgun (WGS) entry which is preliminary data.</text>
</comment>
<dbReference type="InterPro" id="IPR006076">
    <property type="entry name" value="FAD-dep_OxRdtase"/>
</dbReference>
<dbReference type="GO" id="GO:0047545">
    <property type="term" value="F:(S)-2-hydroxyglutarate dehydrogenase activity"/>
    <property type="evidence" value="ECO:0007669"/>
    <property type="project" value="UniProtKB-EC"/>
</dbReference>
<protein>
    <recommendedName>
        <fullName evidence="8">L-2-hydroxyglutarate dehydrogenase, mitochondrial</fullName>
        <ecNumber evidence="7">1.1.99.2</ecNumber>
    </recommendedName>
</protein>
<dbReference type="Pfam" id="PF01266">
    <property type="entry name" value="DAO"/>
    <property type="match status" value="1"/>
</dbReference>
<evidence type="ECO:0000256" key="1">
    <source>
        <dbReference type="ARBA" id="ARBA00001974"/>
    </source>
</evidence>
<dbReference type="PANTHER" id="PTHR43104">
    <property type="entry name" value="L-2-HYDROXYGLUTARATE DEHYDROGENASE, MITOCHONDRIAL"/>
    <property type="match status" value="1"/>
</dbReference>
<accession>A0A7L0D7A9</accession>
<evidence type="ECO:0000256" key="6">
    <source>
        <dbReference type="ARBA" id="ARBA00037941"/>
    </source>
</evidence>
<evidence type="ECO:0000256" key="7">
    <source>
        <dbReference type="ARBA" id="ARBA00038878"/>
    </source>
</evidence>
<feature type="domain" description="FAD dependent oxidoreductase" evidence="9">
    <location>
        <begin position="4"/>
        <end position="410"/>
    </location>
</feature>
<dbReference type="SUPFAM" id="SSF51905">
    <property type="entry name" value="FAD/NAD(P)-binding domain"/>
    <property type="match status" value="1"/>
</dbReference>
<feature type="non-terminal residue" evidence="10">
    <location>
        <position position="418"/>
    </location>
</feature>
<comment type="catalytic activity">
    <reaction evidence="5">
        <text>(S)-2-hydroxyglutarate + A = 2-oxoglutarate + AH2</text>
        <dbReference type="Rhea" id="RHEA:21252"/>
        <dbReference type="ChEBI" id="CHEBI:13193"/>
        <dbReference type="ChEBI" id="CHEBI:16782"/>
        <dbReference type="ChEBI" id="CHEBI:16810"/>
        <dbReference type="ChEBI" id="CHEBI:17499"/>
        <dbReference type="EC" id="1.1.99.2"/>
    </reaction>
</comment>
<evidence type="ECO:0000256" key="5">
    <source>
        <dbReference type="ARBA" id="ARBA00036066"/>
    </source>
</evidence>
<dbReference type="PANTHER" id="PTHR43104:SF2">
    <property type="entry name" value="L-2-HYDROXYGLUTARATE DEHYDROGENASE, MITOCHONDRIAL"/>
    <property type="match status" value="1"/>
</dbReference>
<reference evidence="10 11" key="1">
    <citation type="submission" date="2019-09" db="EMBL/GenBank/DDBJ databases">
        <title>Bird 10,000 Genomes (B10K) Project - Family phase.</title>
        <authorList>
            <person name="Zhang G."/>
        </authorList>
    </citation>
    <scope>NUCLEOTIDE SEQUENCE [LARGE SCALE GENOMIC DNA]</scope>
    <source>
        <strain evidence="10">B10K-DU-006-20</strain>
        <tissue evidence="10">Mixed tissue sample</tissue>
    </source>
</reference>
<evidence type="ECO:0000256" key="8">
    <source>
        <dbReference type="ARBA" id="ARBA00041137"/>
    </source>
</evidence>
<evidence type="ECO:0000313" key="10">
    <source>
        <dbReference type="EMBL" id="NXJ65189.1"/>
    </source>
</evidence>
<keyword evidence="2" id="KW-0285">Flavoprotein</keyword>
<gene>
    <name evidence="10" type="primary">L2hgdh</name>
    <name evidence="10" type="ORF">ROSBEN_R04042</name>
</gene>
<dbReference type="Gene3D" id="3.50.50.60">
    <property type="entry name" value="FAD/NAD(P)-binding domain"/>
    <property type="match status" value="1"/>
</dbReference>
<keyword evidence="4" id="KW-0560">Oxidoreductase</keyword>
<keyword evidence="11" id="KW-1185">Reference proteome</keyword>
<feature type="non-terminal residue" evidence="10">
    <location>
        <position position="1"/>
    </location>
</feature>
<evidence type="ECO:0000259" key="9">
    <source>
        <dbReference type="Pfam" id="PF01266"/>
    </source>
</evidence>
<comment type="cofactor">
    <cofactor evidence="1">
        <name>FAD</name>
        <dbReference type="ChEBI" id="CHEBI:57692"/>
    </cofactor>
</comment>
<dbReference type="Gene3D" id="3.30.9.10">
    <property type="entry name" value="D-Amino Acid Oxidase, subunit A, domain 2"/>
    <property type="match status" value="1"/>
</dbReference>
<dbReference type="InterPro" id="IPR036188">
    <property type="entry name" value="FAD/NAD-bd_sf"/>
</dbReference>
<dbReference type="NCBIfam" id="NF008726">
    <property type="entry name" value="PRK11728.1"/>
    <property type="match status" value="1"/>
</dbReference>
<evidence type="ECO:0000256" key="2">
    <source>
        <dbReference type="ARBA" id="ARBA00022630"/>
    </source>
</evidence>
<name>A0A7L0D7A9_9CHAR</name>